<dbReference type="PROSITE" id="PS50932">
    <property type="entry name" value="HTH_LACI_2"/>
    <property type="match status" value="1"/>
</dbReference>
<evidence type="ECO:0000256" key="2">
    <source>
        <dbReference type="ARBA" id="ARBA00023125"/>
    </source>
</evidence>
<dbReference type="SUPFAM" id="SSF47413">
    <property type="entry name" value="lambda repressor-like DNA-binding domains"/>
    <property type="match status" value="1"/>
</dbReference>
<dbReference type="SMART" id="SM00354">
    <property type="entry name" value="HTH_LACI"/>
    <property type="match status" value="1"/>
</dbReference>
<dbReference type="SUPFAM" id="SSF53822">
    <property type="entry name" value="Periplasmic binding protein-like I"/>
    <property type="match status" value="1"/>
</dbReference>
<dbReference type="Pfam" id="PF00356">
    <property type="entry name" value="LacI"/>
    <property type="match status" value="1"/>
</dbReference>
<dbReference type="GO" id="GO:0003700">
    <property type="term" value="F:DNA-binding transcription factor activity"/>
    <property type="evidence" value="ECO:0007669"/>
    <property type="project" value="TreeGrafter"/>
</dbReference>
<dbReference type="AlphaFoldDB" id="A0A4R0Q056"/>
<dbReference type="OrthoDB" id="9803256at2"/>
<reference evidence="5 6" key="1">
    <citation type="submission" date="2019-02" db="EMBL/GenBank/DDBJ databases">
        <title>Pedobacter sp. RP-3-21 sp. nov., isolated from Arctic soil.</title>
        <authorList>
            <person name="Dahal R.H."/>
        </authorList>
    </citation>
    <scope>NUCLEOTIDE SEQUENCE [LARGE SCALE GENOMIC DNA]</scope>
    <source>
        <strain evidence="5 6">RP-3-21</strain>
    </source>
</reference>
<keyword evidence="2" id="KW-0238">DNA-binding</keyword>
<keyword evidence="3" id="KW-0804">Transcription</keyword>
<name>A0A4R0Q056_9SPHI</name>
<dbReference type="PANTHER" id="PTHR30146:SF109">
    <property type="entry name" value="HTH-TYPE TRANSCRIPTIONAL REGULATOR GALS"/>
    <property type="match status" value="1"/>
</dbReference>
<evidence type="ECO:0000313" key="5">
    <source>
        <dbReference type="EMBL" id="TCD25480.1"/>
    </source>
</evidence>
<dbReference type="InterPro" id="IPR010982">
    <property type="entry name" value="Lambda_DNA-bd_dom_sf"/>
</dbReference>
<feature type="domain" description="HTH lacI-type" evidence="4">
    <location>
        <begin position="6"/>
        <end position="60"/>
    </location>
</feature>
<dbReference type="EMBL" id="SJSO01000013">
    <property type="protein sequence ID" value="TCD25480.1"/>
    <property type="molecule type" value="Genomic_DNA"/>
</dbReference>
<dbReference type="CDD" id="cd01392">
    <property type="entry name" value="HTH_LacI"/>
    <property type="match status" value="1"/>
</dbReference>
<organism evidence="5 6">
    <name type="scientific">Pedobacter psychrodurus</name>
    <dbReference type="NCBI Taxonomy" id="2530456"/>
    <lineage>
        <taxon>Bacteria</taxon>
        <taxon>Pseudomonadati</taxon>
        <taxon>Bacteroidota</taxon>
        <taxon>Sphingobacteriia</taxon>
        <taxon>Sphingobacteriales</taxon>
        <taxon>Sphingobacteriaceae</taxon>
        <taxon>Pedobacter</taxon>
    </lineage>
</organism>
<evidence type="ECO:0000259" key="4">
    <source>
        <dbReference type="PROSITE" id="PS50932"/>
    </source>
</evidence>
<protein>
    <submittedName>
        <fullName evidence="5">LacI family transcriptional regulator</fullName>
    </submittedName>
</protein>
<dbReference type="Gene3D" id="3.40.50.2300">
    <property type="match status" value="2"/>
</dbReference>
<dbReference type="Proteomes" id="UP000293925">
    <property type="component" value="Unassembled WGS sequence"/>
</dbReference>
<sequence length="343" mass="38556">MENKPVTLKLIAKELKLSISTVSKSLKDYPRIKESTKLRVKELAARLNFTPDISALRLRDRKSRIIGIILPNLSDHFFTRSIYGMEQLATTNGYNIIISQSHDNFEMEVTAAATLLGSRVDGLIVAISKHTSDFAHLDQFEKIGIPVVYYTRNPSFNLNCHKVLGNTHQGCYMATEYLINRGHKRVAYLGGPKMVNFSHDRFSGYINALKDNDISFNANHVAYTDFDDENTLVAIKNLFSDPENGPTALVAFKEKLLFDTIKFLRSVEHPYAKKLECIGFGNDPIITYLSAPPIASIEENPEALGEQAVMLLVKLINGDIEARDYKKVIVNCSLKIHESYALL</sequence>
<proteinExistence type="predicted"/>
<evidence type="ECO:0000256" key="3">
    <source>
        <dbReference type="ARBA" id="ARBA00023163"/>
    </source>
</evidence>
<accession>A0A4R0Q056</accession>
<dbReference type="InterPro" id="IPR001761">
    <property type="entry name" value="Peripla_BP/Lac1_sug-bd_dom"/>
</dbReference>
<dbReference type="PANTHER" id="PTHR30146">
    <property type="entry name" value="LACI-RELATED TRANSCRIPTIONAL REPRESSOR"/>
    <property type="match status" value="1"/>
</dbReference>
<gene>
    <name evidence="5" type="ORF">EZ456_15745</name>
</gene>
<dbReference type="CDD" id="cd06267">
    <property type="entry name" value="PBP1_LacI_sugar_binding-like"/>
    <property type="match status" value="1"/>
</dbReference>
<dbReference type="GO" id="GO:0000976">
    <property type="term" value="F:transcription cis-regulatory region binding"/>
    <property type="evidence" value="ECO:0007669"/>
    <property type="project" value="TreeGrafter"/>
</dbReference>
<dbReference type="InterPro" id="IPR000843">
    <property type="entry name" value="HTH_LacI"/>
</dbReference>
<comment type="caution">
    <text evidence="5">The sequence shown here is derived from an EMBL/GenBank/DDBJ whole genome shotgun (WGS) entry which is preliminary data.</text>
</comment>
<dbReference type="RefSeq" id="WP_131531741.1">
    <property type="nucleotide sequence ID" value="NZ_SJSO01000013.1"/>
</dbReference>
<dbReference type="Pfam" id="PF00532">
    <property type="entry name" value="Peripla_BP_1"/>
    <property type="match status" value="1"/>
</dbReference>
<dbReference type="InterPro" id="IPR028082">
    <property type="entry name" value="Peripla_BP_I"/>
</dbReference>
<dbReference type="Gene3D" id="1.10.260.40">
    <property type="entry name" value="lambda repressor-like DNA-binding domains"/>
    <property type="match status" value="1"/>
</dbReference>
<evidence type="ECO:0000313" key="6">
    <source>
        <dbReference type="Proteomes" id="UP000293925"/>
    </source>
</evidence>
<keyword evidence="6" id="KW-1185">Reference proteome</keyword>
<keyword evidence="1" id="KW-0805">Transcription regulation</keyword>
<evidence type="ECO:0000256" key="1">
    <source>
        <dbReference type="ARBA" id="ARBA00023015"/>
    </source>
</evidence>